<proteinExistence type="predicted"/>
<comment type="caution">
    <text evidence="2">The sequence shown here is derived from an EMBL/GenBank/DDBJ whole genome shotgun (WGS) entry which is preliminary data.</text>
</comment>
<name>A0ABN9U2B9_9DINO</name>
<evidence type="ECO:0000313" key="2">
    <source>
        <dbReference type="EMBL" id="CAK0852923.1"/>
    </source>
</evidence>
<dbReference type="EMBL" id="CAUYUJ010015358">
    <property type="protein sequence ID" value="CAK0852923.1"/>
    <property type="molecule type" value="Genomic_DNA"/>
</dbReference>
<accession>A0ABN9U2B9</accession>
<reference evidence="2" key="1">
    <citation type="submission" date="2023-10" db="EMBL/GenBank/DDBJ databases">
        <authorList>
            <person name="Chen Y."/>
            <person name="Shah S."/>
            <person name="Dougan E. K."/>
            <person name="Thang M."/>
            <person name="Chan C."/>
        </authorList>
    </citation>
    <scope>NUCLEOTIDE SEQUENCE [LARGE SCALE GENOMIC DNA]</scope>
</reference>
<evidence type="ECO:0000313" key="3">
    <source>
        <dbReference type="Proteomes" id="UP001189429"/>
    </source>
</evidence>
<feature type="region of interest" description="Disordered" evidence="1">
    <location>
        <begin position="99"/>
        <end position="144"/>
    </location>
</feature>
<keyword evidence="3" id="KW-1185">Reference proteome</keyword>
<gene>
    <name evidence="2" type="ORF">PCOR1329_LOCUS44567</name>
</gene>
<organism evidence="2 3">
    <name type="scientific">Prorocentrum cordatum</name>
    <dbReference type="NCBI Taxonomy" id="2364126"/>
    <lineage>
        <taxon>Eukaryota</taxon>
        <taxon>Sar</taxon>
        <taxon>Alveolata</taxon>
        <taxon>Dinophyceae</taxon>
        <taxon>Prorocentrales</taxon>
        <taxon>Prorocentraceae</taxon>
        <taxon>Prorocentrum</taxon>
    </lineage>
</organism>
<feature type="compositionally biased region" description="Low complexity" evidence="1">
    <location>
        <begin position="110"/>
        <end position="144"/>
    </location>
</feature>
<evidence type="ECO:0008006" key="4">
    <source>
        <dbReference type="Google" id="ProtNLM"/>
    </source>
</evidence>
<sequence length="144" mass="15091">MRHHRDALDEACRRLDAHPMRPEADRVNMQLAHLDHLLHQSQAKQQALDMVTEQLQLLEAQVCAMLDQSANSAAPAYLRQPAKASSAAAQAEADGKFNAEAPVFVPRNPAPQEADAGAGAAGASEPAGSADSAAAPAEPAEPAK</sequence>
<dbReference type="Proteomes" id="UP001189429">
    <property type="component" value="Unassembled WGS sequence"/>
</dbReference>
<evidence type="ECO:0000256" key="1">
    <source>
        <dbReference type="SAM" id="MobiDB-lite"/>
    </source>
</evidence>
<protein>
    <recommendedName>
        <fullName evidence="4">Mediator of RNA polymerase II transcription subunit 7</fullName>
    </recommendedName>
</protein>